<evidence type="ECO:0000256" key="1">
    <source>
        <dbReference type="ARBA" id="ARBA00022614"/>
    </source>
</evidence>
<keyword evidence="1" id="KW-0433">Leucine-rich repeat</keyword>
<evidence type="ECO:0000256" key="2">
    <source>
        <dbReference type="ARBA" id="ARBA00022729"/>
    </source>
</evidence>
<dbReference type="EMBL" id="JTDY01004447">
    <property type="protein sequence ID" value="KOB68152.1"/>
    <property type="molecule type" value="Genomic_DNA"/>
</dbReference>
<dbReference type="PROSITE" id="PS51450">
    <property type="entry name" value="LRR"/>
    <property type="match status" value="1"/>
</dbReference>
<organism evidence="4 5">
    <name type="scientific">Operophtera brumata</name>
    <name type="common">Winter moth</name>
    <name type="synonym">Phalaena brumata</name>
    <dbReference type="NCBI Taxonomy" id="104452"/>
    <lineage>
        <taxon>Eukaryota</taxon>
        <taxon>Metazoa</taxon>
        <taxon>Ecdysozoa</taxon>
        <taxon>Arthropoda</taxon>
        <taxon>Hexapoda</taxon>
        <taxon>Insecta</taxon>
        <taxon>Pterygota</taxon>
        <taxon>Neoptera</taxon>
        <taxon>Endopterygota</taxon>
        <taxon>Lepidoptera</taxon>
        <taxon>Glossata</taxon>
        <taxon>Ditrysia</taxon>
        <taxon>Geometroidea</taxon>
        <taxon>Geometridae</taxon>
        <taxon>Larentiinae</taxon>
        <taxon>Operophtera</taxon>
    </lineage>
</organism>
<dbReference type="GO" id="GO:0005615">
    <property type="term" value="C:extracellular space"/>
    <property type="evidence" value="ECO:0007669"/>
    <property type="project" value="TreeGrafter"/>
</dbReference>
<dbReference type="AlphaFoldDB" id="A0A0L7KY65"/>
<evidence type="ECO:0000313" key="5">
    <source>
        <dbReference type="Proteomes" id="UP000037510"/>
    </source>
</evidence>
<dbReference type="Gene3D" id="3.80.10.10">
    <property type="entry name" value="Ribonuclease Inhibitor"/>
    <property type="match status" value="4"/>
</dbReference>
<dbReference type="InterPro" id="IPR003591">
    <property type="entry name" value="Leu-rich_rpt_typical-subtyp"/>
</dbReference>
<evidence type="ECO:0000313" key="4">
    <source>
        <dbReference type="EMBL" id="KOB68152.1"/>
    </source>
</evidence>
<gene>
    <name evidence="4" type="ORF">OBRU01_11649</name>
</gene>
<dbReference type="InterPro" id="IPR001611">
    <property type="entry name" value="Leu-rich_rpt"/>
</dbReference>
<dbReference type="GO" id="GO:0031012">
    <property type="term" value="C:extracellular matrix"/>
    <property type="evidence" value="ECO:0007669"/>
    <property type="project" value="TreeGrafter"/>
</dbReference>
<dbReference type="Proteomes" id="UP000037510">
    <property type="component" value="Unassembled WGS sequence"/>
</dbReference>
<sequence length="516" mass="58030">MKNSFPKLYELHTVDVSHNELEEIFNAVFQNLFSLRYLHLSHNSLTAIKSSTFGTLPTLLAVDVSYNKLTTVSRGSLAKLQSCREIDLRYNFIESIFQIPAALASLNLAHNSLTEIKPSSWPMMNSLLRLNLSSNLLADNLYDSSFSSLLTLQSLDLSGNGLSRPPWQALSVLSSLQYLYMQNNNLTLLSKSSFGNLPTLFHLDLSYNSIAEVSKQSFTGLQQLLDLSLQGNGLETIPNEAFKGLVALSPWIPYRLQEVDLSHNSIPVLTYDITYGSKTLRKLNLKNITELHLQNNILTDIPTDGITNATQLRLLDVRNNEMTRFEPAIVKKIINTGLEVFFEVCNEPGSLANENILTIDEDRLLCVDRNTTSVEGVAQPSIYAHWFVLTSDDVADFIIYIKDEKNNILYTKDIAYNLRSLTITIDNDLEKKFKSGGNFDVCIQARASSGAPKKWHPSQCQKVTDDFDSWPKNLTVDKRRLTKKKVKYSWFSNSVLGLVSDSILITLVHSIGTPMF</sequence>
<dbReference type="PANTHER" id="PTHR24373">
    <property type="entry name" value="SLIT RELATED LEUCINE-RICH REPEAT NEURONAL PROTEIN"/>
    <property type="match status" value="1"/>
</dbReference>
<evidence type="ECO:0000256" key="3">
    <source>
        <dbReference type="ARBA" id="ARBA00022737"/>
    </source>
</evidence>
<dbReference type="InterPro" id="IPR050328">
    <property type="entry name" value="Dev_Immune_Receptor"/>
</dbReference>
<dbReference type="PANTHER" id="PTHR24373:SF275">
    <property type="entry name" value="TIR DOMAIN-CONTAINING PROTEIN"/>
    <property type="match status" value="1"/>
</dbReference>
<keyword evidence="2" id="KW-0732">Signal</keyword>
<accession>A0A0L7KY65</accession>
<dbReference type="SUPFAM" id="SSF52058">
    <property type="entry name" value="L domain-like"/>
    <property type="match status" value="1"/>
</dbReference>
<name>A0A0L7KY65_OPEBR</name>
<keyword evidence="5" id="KW-1185">Reference proteome</keyword>
<keyword evidence="3" id="KW-0677">Repeat</keyword>
<comment type="caution">
    <text evidence="4">The sequence shown here is derived from an EMBL/GenBank/DDBJ whole genome shotgun (WGS) entry which is preliminary data.</text>
</comment>
<dbReference type="STRING" id="104452.A0A0L7KY65"/>
<proteinExistence type="predicted"/>
<dbReference type="InterPro" id="IPR032675">
    <property type="entry name" value="LRR_dom_sf"/>
</dbReference>
<protein>
    <submittedName>
        <fullName evidence="4">Leucine rich repeat protein</fullName>
    </submittedName>
</protein>
<dbReference type="Pfam" id="PF13855">
    <property type="entry name" value="LRR_8"/>
    <property type="match status" value="2"/>
</dbReference>
<dbReference type="SMART" id="SM00369">
    <property type="entry name" value="LRR_TYP"/>
    <property type="match status" value="9"/>
</dbReference>
<reference evidence="4 5" key="1">
    <citation type="journal article" date="2015" name="Genome Biol. Evol.">
        <title>The genome of winter moth (Operophtera brumata) provides a genomic perspective on sexual dimorphism and phenology.</title>
        <authorList>
            <person name="Derks M.F."/>
            <person name="Smit S."/>
            <person name="Salis L."/>
            <person name="Schijlen E."/>
            <person name="Bossers A."/>
            <person name="Mateman C."/>
            <person name="Pijl A.S."/>
            <person name="de Ridder D."/>
            <person name="Groenen M.A."/>
            <person name="Visser M.E."/>
            <person name="Megens H.J."/>
        </authorList>
    </citation>
    <scope>NUCLEOTIDE SEQUENCE [LARGE SCALE GENOMIC DNA]</scope>
    <source>
        <strain evidence="4">WM2013NL</strain>
        <tissue evidence="4">Head and thorax</tissue>
    </source>
</reference>